<name>A0A972P0F6_9BURK</name>
<keyword evidence="2 4" id="KW-1133">Transmembrane helix</keyword>
<feature type="transmembrane region" description="Helical" evidence="4">
    <location>
        <begin position="364"/>
        <end position="382"/>
    </location>
</feature>
<feature type="transmembrane region" description="Helical" evidence="4">
    <location>
        <begin position="153"/>
        <end position="178"/>
    </location>
</feature>
<evidence type="ECO:0000256" key="2">
    <source>
        <dbReference type="ARBA" id="ARBA00022989"/>
    </source>
</evidence>
<dbReference type="PANTHER" id="PTHR23527:SF1">
    <property type="entry name" value="BLL3282 PROTEIN"/>
    <property type="match status" value="1"/>
</dbReference>
<organism evidence="6 7">
    <name type="scientific">Paraburkholderia elongata</name>
    <dbReference type="NCBI Taxonomy" id="2675747"/>
    <lineage>
        <taxon>Bacteria</taxon>
        <taxon>Pseudomonadati</taxon>
        <taxon>Pseudomonadota</taxon>
        <taxon>Betaproteobacteria</taxon>
        <taxon>Burkholderiales</taxon>
        <taxon>Burkholderiaceae</taxon>
        <taxon>Paraburkholderia</taxon>
    </lineage>
</organism>
<reference evidence="6 7" key="1">
    <citation type="submission" date="2019-11" db="EMBL/GenBank/DDBJ databases">
        <title>Metabolism of dissolved organic matter in forest soils.</title>
        <authorList>
            <person name="Cyle K.T."/>
            <person name="Wilhelm R.C."/>
            <person name="Martinez C.E."/>
        </authorList>
    </citation>
    <scope>NUCLEOTIDE SEQUENCE [LARGE SCALE GENOMIC DNA]</scope>
    <source>
        <strain evidence="6 7">5N</strain>
    </source>
</reference>
<evidence type="ECO:0000256" key="1">
    <source>
        <dbReference type="ARBA" id="ARBA00022692"/>
    </source>
</evidence>
<proteinExistence type="predicted"/>
<dbReference type="PROSITE" id="PS50850">
    <property type="entry name" value="MFS"/>
    <property type="match status" value="1"/>
</dbReference>
<accession>A0A972P0F6</accession>
<keyword evidence="3 4" id="KW-0472">Membrane</keyword>
<feature type="transmembrane region" description="Helical" evidence="4">
    <location>
        <begin position="49"/>
        <end position="74"/>
    </location>
</feature>
<dbReference type="PANTHER" id="PTHR23527">
    <property type="entry name" value="BLL3282 PROTEIN"/>
    <property type="match status" value="1"/>
</dbReference>
<feature type="transmembrane region" description="Helical" evidence="4">
    <location>
        <begin position="233"/>
        <end position="256"/>
    </location>
</feature>
<feature type="transmembrane region" description="Helical" evidence="4">
    <location>
        <begin position="25"/>
        <end position="42"/>
    </location>
</feature>
<dbReference type="InterPro" id="IPR020846">
    <property type="entry name" value="MFS_dom"/>
</dbReference>
<feature type="transmembrane region" description="Helical" evidence="4">
    <location>
        <begin position="184"/>
        <end position="203"/>
    </location>
</feature>
<feature type="transmembrane region" description="Helical" evidence="4">
    <location>
        <begin position="300"/>
        <end position="319"/>
    </location>
</feature>
<dbReference type="InterPro" id="IPR052952">
    <property type="entry name" value="MFS-Transporter"/>
</dbReference>
<gene>
    <name evidence="6" type="ORF">GNZ13_46945</name>
</gene>
<evidence type="ECO:0000256" key="3">
    <source>
        <dbReference type="ARBA" id="ARBA00023136"/>
    </source>
</evidence>
<protein>
    <submittedName>
        <fullName evidence="6">MFS transporter</fullName>
    </submittedName>
</protein>
<dbReference type="Gene3D" id="1.20.1250.20">
    <property type="entry name" value="MFS general substrate transporter like domains"/>
    <property type="match status" value="2"/>
</dbReference>
<dbReference type="EMBL" id="WOEZ01000289">
    <property type="protein sequence ID" value="NPT61869.1"/>
    <property type="molecule type" value="Genomic_DNA"/>
</dbReference>
<dbReference type="Pfam" id="PF07690">
    <property type="entry name" value="MFS_1"/>
    <property type="match status" value="1"/>
</dbReference>
<dbReference type="InterPro" id="IPR036259">
    <property type="entry name" value="MFS_trans_sf"/>
</dbReference>
<evidence type="ECO:0000256" key="4">
    <source>
        <dbReference type="SAM" id="Phobius"/>
    </source>
</evidence>
<evidence type="ECO:0000259" key="5">
    <source>
        <dbReference type="PROSITE" id="PS50850"/>
    </source>
</evidence>
<sequence length="415" mass="43521">MKTFIMGAPLQEGTAAEASTPQTRYRWVVLLFAWGALLLTFVDRLAWSNLGLAAATSLGMPIAALGVFVTAFYAGYVLSNVIGGLATDLLGARVVLPLSLVPLGICTALFGSITSLYTGLLLQTLMGLAAGCDYSACIKLTTSWFDLRSRGRALGLLLTATSLAVVLTNGLVPALLHFSSWTGIYRGLGIVTCGFGIACLFVLRDGPLAGRQGERPQKRQRVDVRLLLENRDLMLVALAGLGAMWGTWGFAFWANALMVKGHGLSTSVAGSITVMFGVGAIVSKPCIGLLSDWLGGRRKVLVMICVGAFAGLLLMFGSLHTVSQFRVVAPLLGVTAFAYSPLMAAMIAEIAGRSLAGSATGLTNALWQLGSVIVPVAVGAVFQWSHSFLAAFLTLALGPLVAFISMMAVREAPSA</sequence>
<feature type="transmembrane region" description="Helical" evidence="4">
    <location>
        <begin position="94"/>
        <end position="117"/>
    </location>
</feature>
<feature type="transmembrane region" description="Helical" evidence="4">
    <location>
        <begin position="331"/>
        <end position="352"/>
    </location>
</feature>
<dbReference type="Proteomes" id="UP000655523">
    <property type="component" value="Unassembled WGS sequence"/>
</dbReference>
<keyword evidence="1 4" id="KW-0812">Transmembrane</keyword>
<comment type="caution">
    <text evidence="6">The sequence shown here is derived from an EMBL/GenBank/DDBJ whole genome shotgun (WGS) entry which is preliminary data.</text>
</comment>
<dbReference type="AlphaFoldDB" id="A0A972P0F6"/>
<feature type="domain" description="Major facilitator superfamily (MFS) profile" evidence="5">
    <location>
        <begin position="29"/>
        <end position="414"/>
    </location>
</feature>
<dbReference type="InterPro" id="IPR011701">
    <property type="entry name" value="MFS"/>
</dbReference>
<dbReference type="GO" id="GO:0022857">
    <property type="term" value="F:transmembrane transporter activity"/>
    <property type="evidence" value="ECO:0007669"/>
    <property type="project" value="InterPro"/>
</dbReference>
<keyword evidence="7" id="KW-1185">Reference proteome</keyword>
<evidence type="ECO:0000313" key="7">
    <source>
        <dbReference type="Proteomes" id="UP000655523"/>
    </source>
</evidence>
<dbReference type="RefSeq" id="WP_172177898.1">
    <property type="nucleotide sequence ID" value="NZ_WOEZ01000289.1"/>
</dbReference>
<feature type="transmembrane region" description="Helical" evidence="4">
    <location>
        <begin position="388"/>
        <end position="409"/>
    </location>
</feature>
<dbReference type="SUPFAM" id="SSF103473">
    <property type="entry name" value="MFS general substrate transporter"/>
    <property type="match status" value="1"/>
</dbReference>
<feature type="transmembrane region" description="Helical" evidence="4">
    <location>
        <begin position="268"/>
        <end position="288"/>
    </location>
</feature>
<evidence type="ECO:0000313" key="6">
    <source>
        <dbReference type="EMBL" id="NPT61869.1"/>
    </source>
</evidence>